<evidence type="ECO:0000313" key="6">
    <source>
        <dbReference type="Proteomes" id="UP000216797"/>
    </source>
</evidence>
<dbReference type="RefSeq" id="WP_095005850.1">
    <property type="nucleotide sequence ID" value="NZ_LHUG01000002.1"/>
</dbReference>
<evidence type="ECO:0000256" key="3">
    <source>
        <dbReference type="ARBA" id="ARBA00022840"/>
    </source>
</evidence>
<organism evidence="5 6">
    <name type="scientific">Enterococcus canintestini</name>
    <dbReference type="NCBI Taxonomy" id="317010"/>
    <lineage>
        <taxon>Bacteria</taxon>
        <taxon>Bacillati</taxon>
        <taxon>Bacillota</taxon>
        <taxon>Bacilli</taxon>
        <taxon>Lactobacillales</taxon>
        <taxon>Enterococcaceae</taxon>
        <taxon>Enterococcus</taxon>
    </lineage>
</organism>
<dbReference type="InterPro" id="IPR001482">
    <property type="entry name" value="T2SS/T4SS_dom"/>
</dbReference>
<name>A0A267HVJ7_9ENTE</name>
<dbReference type="AlphaFoldDB" id="A0A267HVJ7"/>
<evidence type="ECO:0000256" key="1">
    <source>
        <dbReference type="ARBA" id="ARBA00006611"/>
    </source>
</evidence>
<evidence type="ECO:0000256" key="2">
    <source>
        <dbReference type="ARBA" id="ARBA00022741"/>
    </source>
</evidence>
<comment type="similarity">
    <text evidence="1">Belongs to the GSP E family.</text>
</comment>
<dbReference type="Pfam" id="PF00437">
    <property type="entry name" value="T2SSE"/>
    <property type="match status" value="1"/>
</dbReference>
<evidence type="ECO:0000259" key="4">
    <source>
        <dbReference type="PROSITE" id="PS00662"/>
    </source>
</evidence>
<feature type="domain" description="Bacterial type II secretion system protein E" evidence="4">
    <location>
        <begin position="196"/>
        <end position="210"/>
    </location>
</feature>
<dbReference type="GO" id="GO:0005886">
    <property type="term" value="C:plasma membrane"/>
    <property type="evidence" value="ECO:0007669"/>
    <property type="project" value="TreeGrafter"/>
</dbReference>
<keyword evidence="6" id="KW-1185">Reference proteome</keyword>
<dbReference type="CDD" id="cd01129">
    <property type="entry name" value="PulE-GspE-like"/>
    <property type="match status" value="1"/>
</dbReference>
<dbReference type="SMART" id="SM00382">
    <property type="entry name" value="AAA"/>
    <property type="match status" value="1"/>
</dbReference>
<protein>
    <submittedName>
        <fullName evidence="5">Secretion system protein E</fullName>
    </submittedName>
</protein>
<keyword evidence="2" id="KW-0547">Nucleotide-binding</keyword>
<evidence type="ECO:0000313" key="5">
    <source>
        <dbReference type="EMBL" id="PAB01685.1"/>
    </source>
</evidence>
<dbReference type="Gene3D" id="3.30.450.90">
    <property type="match status" value="1"/>
</dbReference>
<dbReference type="InterPro" id="IPR003593">
    <property type="entry name" value="AAA+_ATPase"/>
</dbReference>
<gene>
    <name evidence="5" type="ORF">AKL21_01780</name>
</gene>
<reference evidence="5 6" key="1">
    <citation type="submission" date="2015-08" db="EMBL/GenBank/DDBJ databases">
        <title>Enterococcus genome sequence.</title>
        <authorList>
            <person name="Acedo J.Z."/>
            <person name="Vederas J.C."/>
        </authorList>
    </citation>
    <scope>NUCLEOTIDE SEQUENCE [LARGE SCALE GENOMIC DNA]</scope>
    <source>
        <strain evidence="5 6">49</strain>
    </source>
</reference>
<proteinExistence type="inferred from homology"/>
<dbReference type="Proteomes" id="UP000216797">
    <property type="component" value="Unassembled WGS sequence"/>
</dbReference>
<comment type="caution">
    <text evidence="5">The sequence shown here is derived from an EMBL/GenBank/DDBJ whole genome shotgun (WGS) entry which is preliminary data.</text>
</comment>
<dbReference type="NCBIfam" id="NF041000">
    <property type="entry name" value="ATPase_ComGA"/>
    <property type="match status" value="1"/>
</dbReference>
<keyword evidence="3" id="KW-0067">ATP-binding</keyword>
<dbReference type="Gene3D" id="3.40.50.300">
    <property type="entry name" value="P-loop containing nucleotide triphosphate hydrolases"/>
    <property type="match status" value="1"/>
</dbReference>
<dbReference type="GO" id="GO:0016887">
    <property type="term" value="F:ATP hydrolysis activity"/>
    <property type="evidence" value="ECO:0007669"/>
    <property type="project" value="TreeGrafter"/>
</dbReference>
<dbReference type="InterPro" id="IPR027417">
    <property type="entry name" value="P-loop_NTPase"/>
</dbReference>
<sequence length="312" mass="35953">MDVTCLSEKLIRYGMTHQMEDLYITPQKDQWQLQFRQGNKRIVFDSLKKEHAEKLIARFKYLGQMDVGEKRKVQLGAITYETAVGKQRLRLSIVGNYEGKESLVLRFLQPLAKSAHFYFPEQLEIIRQMTNRRRLYLFSGPTGSGKTTLMYRLAKQSVGQVITIEDPVEIEEDTFLQLQTNTVIGQTYDTLIQLALRHRPDCLIIGEIRDSLTAKAAIRAALTGHKVFATVHAANLAQTKSRLRDLLPSENELDYCLGGIIYQRLLTDINQKTAGLLAYQFEKEVPLSNWQQNLRQLVEEGRIHEEILQQEQ</sequence>
<dbReference type="InterPro" id="IPR047667">
    <property type="entry name" value="ATPase_ComGA"/>
</dbReference>
<dbReference type="PANTHER" id="PTHR30258:SF2">
    <property type="entry name" value="COMG OPERON PROTEIN 1"/>
    <property type="match status" value="1"/>
</dbReference>
<dbReference type="EMBL" id="LHUG01000002">
    <property type="protein sequence ID" value="PAB01685.1"/>
    <property type="molecule type" value="Genomic_DNA"/>
</dbReference>
<dbReference type="GO" id="GO:0005524">
    <property type="term" value="F:ATP binding"/>
    <property type="evidence" value="ECO:0007669"/>
    <property type="project" value="UniProtKB-KW"/>
</dbReference>
<dbReference type="PROSITE" id="PS00662">
    <property type="entry name" value="T2SP_E"/>
    <property type="match status" value="1"/>
</dbReference>
<dbReference type="SUPFAM" id="SSF52540">
    <property type="entry name" value="P-loop containing nucleoside triphosphate hydrolases"/>
    <property type="match status" value="1"/>
</dbReference>
<dbReference type="PANTHER" id="PTHR30258">
    <property type="entry name" value="TYPE II SECRETION SYSTEM PROTEIN GSPE-RELATED"/>
    <property type="match status" value="1"/>
</dbReference>
<accession>A0A267HVJ7</accession>